<dbReference type="OrthoDB" id="118763at2759"/>
<protein>
    <recommendedName>
        <fullName evidence="1">DUF4954 domain-containing protein</fullName>
    </recommendedName>
</protein>
<dbReference type="Proteomes" id="UP000570595">
    <property type="component" value="Unassembled WGS sequence"/>
</dbReference>
<gene>
    <name evidence="3" type="ORF">FOL46_003152</name>
    <name evidence="2" type="ORF">FOZ61_006158</name>
</gene>
<comment type="caution">
    <text evidence="2">The sequence shown here is derived from an EMBL/GenBank/DDBJ whole genome shotgun (WGS) entry which is preliminary data.</text>
</comment>
<organism evidence="2 4">
    <name type="scientific">Perkinsus olseni</name>
    <name type="common">Perkinsus atlanticus</name>
    <dbReference type="NCBI Taxonomy" id="32597"/>
    <lineage>
        <taxon>Eukaryota</taxon>
        <taxon>Sar</taxon>
        <taxon>Alveolata</taxon>
        <taxon>Perkinsozoa</taxon>
        <taxon>Perkinsea</taxon>
        <taxon>Perkinsida</taxon>
        <taxon>Perkinsidae</taxon>
        <taxon>Perkinsus</taxon>
    </lineage>
</organism>
<reference evidence="4 5" key="1">
    <citation type="submission" date="2020-04" db="EMBL/GenBank/DDBJ databases">
        <title>Perkinsus olseni comparative genomics.</title>
        <authorList>
            <person name="Bogema D.R."/>
        </authorList>
    </citation>
    <scope>NUCLEOTIDE SEQUENCE [LARGE SCALE GENOMIC DNA]</scope>
    <source>
        <strain evidence="2">ATCC PRA-179</strain>
        <strain evidence="3">ATCC PRA-31</strain>
    </source>
</reference>
<feature type="domain" description="DUF4954" evidence="1">
    <location>
        <begin position="45"/>
        <end position="485"/>
    </location>
</feature>
<dbReference type="AlphaFoldDB" id="A0A7J6LEF6"/>
<accession>A0A7J6LEF6</accession>
<sequence>MSALPRTRAASFSGHHTPADFVSKSVYSSPFLTALREANAPRTVRPVTVEEVEALEAAGCTADDWANVWVIGQRPLGVKGLIRGCSFQGRVEIAAVKGSKVTLDGRRQLGCGIFNTVLEDVVIDEGALVKDCGLVANTIVRKGAALIRCGVVEGSTHPDCTYANGHTLPLAEETGSRDTKQFSELSIEIAAKVASNRGLAPAYQKAVSEYMTAVEAAGKGKTIVDENAVVLSCSSVKCSYIGRSARVVNSKIHDSALLEGNRVADCSLTTAILQKEAGVESFGIVEGATLCPTVHVERHGKVFDSIVGPCSGIAEGEVTASLVGPFVGFHHQALLIACFWPAGRGNIGYGANVGSNHTGKAPDQENWPGEGTFFGLATNIKYPCNLVDSPYSLIATGVSCLPQAIGLPFSLVNESTECIAGLSPAINEVTPGWMLSDNMYSLYRNEAKFESRQGNLPKEGVMYQYSVFRPDIMDRVLKARDILKAADPKDTKLKDAKGQPVFTDKQIRILGKNWMHDSARLTAIKTYTTFLQWYAIRGLWRRLSSDERKMSTGRPEDAAKMVSSTLAYLKCPPAIDLTPLYENLTACAYRDEESQAELRDLQWAHECKILRSECQDPLNLAPLLRWYADTNLAIAKSCVTAKSRDDARGARIIGKSYTEAHEAAADNKVCQKALADATRVREDIEVFLATSKL</sequence>
<dbReference type="EMBL" id="JABANN010000209">
    <property type="protein sequence ID" value="KAF4666299.1"/>
    <property type="molecule type" value="Genomic_DNA"/>
</dbReference>
<proteinExistence type="predicted"/>
<name>A0A7J6LEF6_PEROL</name>
<dbReference type="EMBL" id="JABAHT010000346">
    <property type="protein sequence ID" value="KAF4657617.1"/>
    <property type="molecule type" value="Genomic_DNA"/>
</dbReference>
<dbReference type="InterPro" id="IPR032533">
    <property type="entry name" value="DUF4954"/>
</dbReference>
<evidence type="ECO:0000313" key="5">
    <source>
        <dbReference type="Proteomes" id="UP000572268"/>
    </source>
</evidence>
<dbReference type="Pfam" id="PF16314">
    <property type="entry name" value="DUF4954"/>
    <property type="match status" value="1"/>
</dbReference>
<dbReference type="Proteomes" id="UP000572268">
    <property type="component" value="Unassembled WGS sequence"/>
</dbReference>
<evidence type="ECO:0000313" key="3">
    <source>
        <dbReference type="EMBL" id="KAF4666299.1"/>
    </source>
</evidence>
<evidence type="ECO:0000313" key="4">
    <source>
        <dbReference type="Proteomes" id="UP000570595"/>
    </source>
</evidence>
<evidence type="ECO:0000313" key="2">
    <source>
        <dbReference type="EMBL" id="KAF4657617.1"/>
    </source>
</evidence>
<evidence type="ECO:0000259" key="1">
    <source>
        <dbReference type="Pfam" id="PF16314"/>
    </source>
</evidence>